<dbReference type="InterPro" id="IPR036291">
    <property type="entry name" value="NAD(P)-bd_dom_sf"/>
</dbReference>
<sequence length="223" mass="24337">MFILIAVVCSYTSHAEAILHAQLGLLRAAEAAGISFGEFEHYNAYLSFRRNVQLTSGIKPVYVFTGIFGQYAALALGNGIAHTGNEPDGGKTLAFWGDGDAKWDLTYLRDAARFSIQLITTKESVLAGEGGFFSIHSGEASARELAEVDGSTKGEKVQLRTLGGLSELQERFERARATVDPRQYFMFLTDYIQGANIKGVWKLENPVKVGAPDAVRLCLRGPR</sequence>
<evidence type="ECO:0000313" key="2">
    <source>
        <dbReference type="EMBL" id="KAK3367992.1"/>
    </source>
</evidence>
<dbReference type="Gene3D" id="3.40.50.720">
    <property type="entry name" value="NAD(P)-binding Rossmann-like Domain"/>
    <property type="match status" value="1"/>
</dbReference>
<organism evidence="2 3">
    <name type="scientific">Podospora didyma</name>
    <dbReference type="NCBI Taxonomy" id="330526"/>
    <lineage>
        <taxon>Eukaryota</taxon>
        <taxon>Fungi</taxon>
        <taxon>Dikarya</taxon>
        <taxon>Ascomycota</taxon>
        <taxon>Pezizomycotina</taxon>
        <taxon>Sordariomycetes</taxon>
        <taxon>Sordariomycetidae</taxon>
        <taxon>Sordariales</taxon>
        <taxon>Podosporaceae</taxon>
        <taxon>Podospora</taxon>
    </lineage>
</organism>
<evidence type="ECO:0000256" key="1">
    <source>
        <dbReference type="SAM" id="SignalP"/>
    </source>
</evidence>
<protein>
    <recommendedName>
        <fullName evidence="4">NmrA-like domain-containing protein</fullName>
    </recommendedName>
</protein>
<dbReference type="SUPFAM" id="SSF51735">
    <property type="entry name" value="NAD(P)-binding Rossmann-fold domains"/>
    <property type="match status" value="1"/>
</dbReference>
<reference evidence="2" key="2">
    <citation type="submission" date="2023-06" db="EMBL/GenBank/DDBJ databases">
        <authorList>
            <consortium name="Lawrence Berkeley National Laboratory"/>
            <person name="Haridas S."/>
            <person name="Hensen N."/>
            <person name="Bonometti L."/>
            <person name="Westerberg I."/>
            <person name="Brannstrom I.O."/>
            <person name="Guillou S."/>
            <person name="Cros-Aarteil S."/>
            <person name="Calhoun S."/>
            <person name="Kuo A."/>
            <person name="Mondo S."/>
            <person name="Pangilinan J."/>
            <person name="Riley R."/>
            <person name="LaButti K."/>
            <person name="Andreopoulos B."/>
            <person name="Lipzen A."/>
            <person name="Chen C."/>
            <person name="Yanf M."/>
            <person name="Daum C."/>
            <person name="Ng V."/>
            <person name="Clum A."/>
            <person name="Steindorff A."/>
            <person name="Ohm R."/>
            <person name="Martin F."/>
            <person name="Silar P."/>
            <person name="Natvig D."/>
            <person name="Lalanne C."/>
            <person name="Gautier V."/>
            <person name="Ament-velasquez S.L."/>
            <person name="Kruys A."/>
            <person name="Hutchinson M.I."/>
            <person name="Powell A.J."/>
            <person name="Barry K."/>
            <person name="Miller A.N."/>
            <person name="Grigoriev I.V."/>
            <person name="Debuchy R."/>
            <person name="Gladieux P."/>
            <person name="Thoren M.H."/>
            <person name="Johannesson H."/>
        </authorList>
    </citation>
    <scope>NUCLEOTIDE SEQUENCE</scope>
    <source>
        <strain evidence="2">CBS 232.78</strain>
    </source>
</reference>
<name>A0AAE0N267_9PEZI</name>
<reference evidence="2" key="1">
    <citation type="journal article" date="2023" name="Mol. Phylogenet. Evol.">
        <title>Genome-scale phylogeny and comparative genomics of the fungal order Sordariales.</title>
        <authorList>
            <person name="Hensen N."/>
            <person name="Bonometti L."/>
            <person name="Westerberg I."/>
            <person name="Brannstrom I.O."/>
            <person name="Guillou S."/>
            <person name="Cros-Aarteil S."/>
            <person name="Calhoun S."/>
            <person name="Haridas S."/>
            <person name="Kuo A."/>
            <person name="Mondo S."/>
            <person name="Pangilinan J."/>
            <person name="Riley R."/>
            <person name="LaButti K."/>
            <person name="Andreopoulos B."/>
            <person name="Lipzen A."/>
            <person name="Chen C."/>
            <person name="Yan M."/>
            <person name="Daum C."/>
            <person name="Ng V."/>
            <person name="Clum A."/>
            <person name="Steindorff A."/>
            <person name="Ohm R.A."/>
            <person name="Martin F."/>
            <person name="Silar P."/>
            <person name="Natvig D.O."/>
            <person name="Lalanne C."/>
            <person name="Gautier V."/>
            <person name="Ament-Velasquez S.L."/>
            <person name="Kruys A."/>
            <person name="Hutchinson M.I."/>
            <person name="Powell A.J."/>
            <person name="Barry K."/>
            <person name="Miller A.N."/>
            <person name="Grigoriev I.V."/>
            <person name="Debuchy R."/>
            <person name="Gladieux P."/>
            <person name="Hiltunen Thoren M."/>
            <person name="Johannesson H."/>
        </authorList>
    </citation>
    <scope>NUCLEOTIDE SEQUENCE</scope>
    <source>
        <strain evidence="2">CBS 232.78</strain>
    </source>
</reference>
<keyword evidence="3" id="KW-1185">Reference proteome</keyword>
<dbReference type="Proteomes" id="UP001285441">
    <property type="component" value="Unassembled WGS sequence"/>
</dbReference>
<comment type="caution">
    <text evidence="2">The sequence shown here is derived from an EMBL/GenBank/DDBJ whole genome shotgun (WGS) entry which is preliminary data.</text>
</comment>
<accession>A0AAE0N267</accession>
<feature type="chain" id="PRO_5042119669" description="NmrA-like domain-containing protein" evidence="1">
    <location>
        <begin position="18"/>
        <end position="223"/>
    </location>
</feature>
<gene>
    <name evidence="2" type="ORF">B0H63DRAFT_536193</name>
</gene>
<dbReference type="AlphaFoldDB" id="A0AAE0N267"/>
<keyword evidence="1" id="KW-0732">Signal</keyword>
<evidence type="ECO:0000313" key="3">
    <source>
        <dbReference type="Proteomes" id="UP001285441"/>
    </source>
</evidence>
<feature type="signal peptide" evidence="1">
    <location>
        <begin position="1"/>
        <end position="17"/>
    </location>
</feature>
<proteinExistence type="predicted"/>
<dbReference type="EMBL" id="JAULSW010000011">
    <property type="protein sequence ID" value="KAK3367992.1"/>
    <property type="molecule type" value="Genomic_DNA"/>
</dbReference>
<evidence type="ECO:0008006" key="4">
    <source>
        <dbReference type="Google" id="ProtNLM"/>
    </source>
</evidence>